<organism evidence="3 4">
    <name type="scientific">Armillaria borealis</name>
    <dbReference type="NCBI Taxonomy" id="47425"/>
    <lineage>
        <taxon>Eukaryota</taxon>
        <taxon>Fungi</taxon>
        <taxon>Dikarya</taxon>
        <taxon>Basidiomycota</taxon>
        <taxon>Agaricomycotina</taxon>
        <taxon>Agaricomycetes</taxon>
        <taxon>Agaricomycetidae</taxon>
        <taxon>Agaricales</taxon>
        <taxon>Marasmiineae</taxon>
        <taxon>Physalacriaceae</taxon>
        <taxon>Armillaria</taxon>
    </lineage>
</organism>
<dbReference type="EMBL" id="JAUEPT010000033">
    <property type="protein sequence ID" value="KAK0440544.1"/>
    <property type="molecule type" value="Genomic_DNA"/>
</dbReference>
<keyword evidence="4" id="KW-1185">Reference proteome</keyword>
<feature type="region of interest" description="Disordered" evidence="1">
    <location>
        <begin position="1202"/>
        <end position="1226"/>
    </location>
</feature>
<reference evidence="3" key="1">
    <citation type="submission" date="2023-06" db="EMBL/GenBank/DDBJ databases">
        <authorList>
            <consortium name="Lawrence Berkeley National Laboratory"/>
            <person name="Ahrendt S."/>
            <person name="Sahu N."/>
            <person name="Indic B."/>
            <person name="Wong-Bajracharya J."/>
            <person name="Merenyi Z."/>
            <person name="Ke H.-M."/>
            <person name="Monk M."/>
            <person name="Kocsube S."/>
            <person name="Drula E."/>
            <person name="Lipzen A."/>
            <person name="Balint B."/>
            <person name="Henrissat B."/>
            <person name="Andreopoulos B."/>
            <person name="Martin F.M."/>
            <person name="Harder C.B."/>
            <person name="Rigling D."/>
            <person name="Ford K.L."/>
            <person name="Foster G.D."/>
            <person name="Pangilinan J."/>
            <person name="Papanicolaou A."/>
            <person name="Barry K."/>
            <person name="LaButti K."/>
            <person name="Viragh M."/>
            <person name="Koriabine M."/>
            <person name="Yan M."/>
            <person name="Riley R."/>
            <person name="Champramary S."/>
            <person name="Plett K.L."/>
            <person name="Tsai I.J."/>
            <person name="Slot J."/>
            <person name="Sipos G."/>
            <person name="Plett J."/>
            <person name="Nagy L.G."/>
            <person name="Grigoriev I.V."/>
        </authorList>
    </citation>
    <scope>NUCLEOTIDE SEQUENCE</scope>
    <source>
        <strain evidence="3">FPL87.14</strain>
    </source>
</reference>
<dbReference type="Proteomes" id="UP001175226">
    <property type="component" value="Unassembled WGS sequence"/>
</dbReference>
<feature type="compositionally biased region" description="Low complexity" evidence="1">
    <location>
        <begin position="1"/>
        <end position="17"/>
    </location>
</feature>
<feature type="region of interest" description="Disordered" evidence="1">
    <location>
        <begin position="75"/>
        <end position="99"/>
    </location>
</feature>
<feature type="domain" description="CxC2-like cysteine cluster KDZ transposase-associated" evidence="2">
    <location>
        <begin position="627"/>
        <end position="731"/>
    </location>
</feature>
<feature type="compositionally biased region" description="Polar residues" evidence="1">
    <location>
        <begin position="18"/>
        <end position="29"/>
    </location>
</feature>
<gene>
    <name evidence="3" type="ORF">EV421DRAFT_1737210</name>
</gene>
<evidence type="ECO:0000256" key="1">
    <source>
        <dbReference type="SAM" id="MobiDB-lite"/>
    </source>
</evidence>
<feature type="region of interest" description="Disordered" evidence="1">
    <location>
        <begin position="508"/>
        <end position="541"/>
    </location>
</feature>
<sequence>MSTDDSISAATTDATTTFPSVSEASTPQPETLHRRPRGHPRKYHTANEKAVAHALAQQEYYQRNRRLVCKKAHRRYTSASDNHEQGRHHVVPKEPRRPRHAPAAYLVAPKPATLDDWKVAIAKNWDRLTRRLDDQTLAILAAAVYARTCETNVTDPSMVISDALEPFNKLHNRISVISTSIYRRIGCIQEWKEAEKLCSNVQEVVYLLQDLLCSALSGVAELKAAWRDSSLAYQQILFLYSRAGLATNVPVTQCAVHVMVDFLMHPVACTHISIWGLIRPFMRLEKYLDRMGGQKAKNDLAMYHFMCSIPIDDDDSLTSSSHSNDSNERSSSEEEEDTSIVLSSRSSHATSILGWADDGCDNNPVEWERLNVDACVAAMGYDELDVHVPVTSMTSLQSHLITLNSVFGVVLFGSTRLANSNMRRIKRPRFSVAVRFTEEELEETVPAPAPVRLRHTDYYVLASGRSSRLRAMTTYHDAPPSSPKARSSLHDPVLDEFARVDLSWLDGPMLEEENSDSDSEEEDADAAMDPGASPEDADVHQDDSHFRDWLPLTWDFLEEMFRHEHPRQFRSLCARCQAPATDGTLYRCVTCNECFMYYEECMVSRHYGNPLHRIQEWTGTFFKRTTLAALGLVLPLGHDPDTCCPTPCRGRLQVLDLEGIQTVHVDWCECTQSQSRWRQLLCSHFFPSTVVHPQMATTFWTLEVFHLLSFMSKVSGYEFYHTLVRLTDNTEPVSSVHVDGISPGQLPVPAGALAVKCPACPWPGINLDEGWERDTVNPWKYSLFLTIDANFRLVQFVVSNAARDPSLVNGAGFVVAQDDFRKHVAEYGKRIPFDPSDCRDHQAVKLATSKRGAGLATSGVATVDCARHDAKGPAAVTILDHGEEQVWMDYIFCSRMQQATPERIVVSYDINCQWSKKLWERMAIYPSSMMPHQDPGDFVYLIPKFHLPAHIPSCHVKYSFNKTPFVGETDGEAPERSWSRLNQLAASLKVMDPGGYLNTLDDHIGDYNYRKTALMGSSLLKAMLEAIPARTLHSALYAEFTASLPIQDVQLWIEAIEAWERDPEAVEIAKITAREIREHIEGAQVTDSAESMITEADSTGADSGVDIFAVRHEVSPSTMILQGVELESDQQRLKLAHAALGAHSTDRDRAKVTEGLNRLRRHMDAWFEVQQVYMPGVVVWHAEWNKAQLLARSEAEALRAEAEAEAPQAAGRGRRKKARRSKQQPKVSLEEALDAMQLPLFLPSACLVRLPQNAKLMDFEFRLREAEAYECLTMMRRLLIYRSHLYKFKDKHVTGQMMTTTRYRKLRNDLVVLADTIEGGKLGWDRQLRELNATDVRPLEEVLPGEMEGRWAMSWIWRIHHHETDAEETAEALRIEWCKTRAWAHRWREEVILLEEEMKRVKAFFAWEGRTWLARAHCIDLWVNVPIWLSTGVVPVSKRGRPRKPKISNLAGGNQFAPRSSWSTMSMSLGHRHWVARDAVAGSHPVLSAKFPLQRQWFNELDSRCQVDPSITAEMRYCVKMGNTYSATVDILAGDGTSPSVWDFFGSDFRRHDR</sequence>
<feature type="compositionally biased region" description="Basic residues" evidence="1">
    <location>
        <begin position="1212"/>
        <end position="1223"/>
    </location>
</feature>
<evidence type="ECO:0000313" key="4">
    <source>
        <dbReference type="Proteomes" id="UP001175226"/>
    </source>
</evidence>
<evidence type="ECO:0000313" key="3">
    <source>
        <dbReference type="EMBL" id="KAK0440544.1"/>
    </source>
</evidence>
<dbReference type="Pfam" id="PF18803">
    <property type="entry name" value="CxC2"/>
    <property type="match status" value="1"/>
</dbReference>
<accession>A0AA39JFT6</accession>
<feature type="region of interest" description="Disordered" evidence="1">
    <location>
        <begin position="1"/>
        <end position="46"/>
    </location>
</feature>
<feature type="compositionally biased region" description="Basic and acidic residues" evidence="1">
    <location>
        <begin position="81"/>
        <end position="95"/>
    </location>
</feature>
<dbReference type="InterPro" id="IPR040521">
    <property type="entry name" value="KDZ"/>
</dbReference>
<dbReference type="InterPro" id="IPR041457">
    <property type="entry name" value="CxC2_KDZ-assoc"/>
</dbReference>
<dbReference type="Pfam" id="PF18758">
    <property type="entry name" value="KDZ"/>
    <property type="match status" value="1"/>
</dbReference>
<feature type="compositionally biased region" description="Acidic residues" evidence="1">
    <location>
        <begin position="509"/>
        <end position="526"/>
    </location>
</feature>
<evidence type="ECO:0000259" key="2">
    <source>
        <dbReference type="Pfam" id="PF18803"/>
    </source>
</evidence>
<protein>
    <recommendedName>
        <fullName evidence="2">CxC2-like cysteine cluster KDZ transposase-associated domain-containing protein</fullName>
    </recommendedName>
</protein>
<feature type="region of interest" description="Disordered" evidence="1">
    <location>
        <begin position="316"/>
        <end position="341"/>
    </location>
</feature>
<feature type="compositionally biased region" description="Basic residues" evidence="1">
    <location>
        <begin position="34"/>
        <end position="44"/>
    </location>
</feature>
<name>A0AA39JFT6_9AGAR</name>
<comment type="caution">
    <text evidence="3">The sequence shown here is derived from an EMBL/GenBank/DDBJ whole genome shotgun (WGS) entry which is preliminary data.</text>
</comment>
<proteinExistence type="predicted"/>